<dbReference type="RefSeq" id="WP_168938163.1">
    <property type="nucleotide sequence ID" value="NZ_JABAGA010000006.1"/>
</dbReference>
<sequence length="110" mass="12362">MSTALGTDTVVRSQWWRGQRWDTLLSAFVDLAGLPDLRGGTCVDSELPAKTWDFHVDGETHADRMSRHRIAQDVCRSCPLRQMCADYAADPASRAHGVWGGRVHSPRRRD</sequence>
<accession>A0A7X9SXN2</accession>
<reference evidence="2 3" key="1">
    <citation type="submission" date="2020-04" db="EMBL/GenBank/DDBJ databases">
        <authorList>
            <person name="Hitch T.C.A."/>
            <person name="Wylensek D."/>
            <person name="Clavel T."/>
        </authorList>
    </citation>
    <scope>NUCLEOTIDE SEQUENCE [LARGE SCALE GENOMIC DNA]</scope>
    <source>
        <strain evidence="2 3">BL-383-APC-2I</strain>
    </source>
</reference>
<dbReference type="PROSITE" id="PS51674">
    <property type="entry name" value="4FE4S_WBL"/>
    <property type="match status" value="1"/>
</dbReference>
<evidence type="ECO:0000313" key="3">
    <source>
        <dbReference type="Proteomes" id="UP000589552"/>
    </source>
</evidence>
<dbReference type="Pfam" id="PF02467">
    <property type="entry name" value="Whib"/>
    <property type="match status" value="1"/>
</dbReference>
<organism evidence="2 3">
    <name type="scientific">Corynebacterium xerosis</name>
    <dbReference type="NCBI Taxonomy" id="1725"/>
    <lineage>
        <taxon>Bacteria</taxon>
        <taxon>Bacillati</taxon>
        <taxon>Actinomycetota</taxon>
        <taxon>Actinomycetes</taxon>
        <taxon>Mycobacteriales</taxon>
        <taxon>Corynebacteriaceae</taxon>
        <taxon>Corynebacterium</taxon>
    </lineage>
</organism>
<proteinExistence type="predicted"/>
<protein>
    <recommendedName>
        <fullName evidence="1">4Fe-4S Wbl-type domain-containing protein</fullName>
    </recommendedName>
</protein>
<feature type="domain" description="4Fe-4S Wbl-type" evidence="1">
    <location>
        <begin position="41"/>
        <end position="109"/>
    </location>
</feature>
<name>A0A7X9SXN2_9CORY</name>
<dbReference type="InterPro" id="IPR034768">
    <property type="entry name" value="4FE4S_WBL"/>
</dbReference>
<dbReference type="AlphaFoldDB" id="A0A7X9SXN2"/>
<evidence type="ECO:0000259" key="1">
    <source>
        <dbReference type="PROSITE" id="PS51674"/>
    </source>
</evidence>
<comment type="caution">
    <text evidence="2">The sequence shown here is derived from an EMBL/GenBank/DDBJ whole genome shotgun (WGS) entry which is preliminary data.</text>
</comment>
<dbReference type="EMBL" id="JABAGA010000006">
    <property type="protein sequence ID" value="NMF09953.1"/>
    <property type="molecule type" value="Genomic_DNA"/>
</dbReference>
<gene>
    <name evidence="2" type="ORF">HF852_10165</name>
</gene>
<dbReference type="Proteomes" id="UP000589552">
    <property type="component" value="Unassembled WGS sequence"/>
</dbReference>
<evidence type="ECO:0000313" key="2">
    <source>
        <dbReference type="EMBL" id="NMF09953.1"/>
    </source>
</evidence>